<feature type="compositionally biased region" description="Basic and acidic residues" evidence="1">
    <location>
        <begin position="179"/>
        <end position="193"/>
    </location>
</feature>
<feature type="compositionally biased region" description="Low complexity" evidence="1">
    <location>
        <begin position="509"/>
        <end position="532"/>
    </location>
</feature>
<accession>A0A0V0R1N5</accession>
<feature type="compositionally biased region" description="Low complexity" evidence="1">
    <location>
        <begin position="216"/>
        <end position="234"/>
    </location>
</feature>
<feature type="region of interest" description="Disordered" evidence="1">
    <location>
        <begin position="324"/>
        <end position="356"/>
    </location>
</feature>
<feature type="compositionally biased region" description="Polar residues" evidence="1">
    <location>
        <begin position="461"/>
        <end position="470"/>
    </location>
</feature>
<proteinExistence type="predicted"/>
<feature type="region of interest" description="Disordered" evidence="1">
    <location>
        <begin position="801"/>
        <end position="833"/>
    </location>
</feature>
<evidence type="ECO:0000313" key="3">
    <source>
        <dbReference type="Proteomes" id="UP000054937"/>
    </source>
</evidence>
<feature type="compositionally biased region" description="Low complexity" evidence="1">
    <location>
        <begin position="443"/>
        <end position="460"/>
    </location>
</feature>
<feature type="region of interest" description="Disordered" evidence="1">
    <location>
        <begin position="164"/>
        <end position="234"/>
    </location>
</feature>
<reference evidence="2 3" key="1">
    <citation type="journal article" date="2015" name="Sci. Rep.">
        <title>Genome of the facultative scuticociliatosis pathogen Pseudocohnilembus persalinus provides insight into its virulence through horizontal gene transfer.</title>
        <authorList>
            <person name="Xiong J."/>
            <person name="Wang G."/>
            <person name="Cheng J."/>
            <person name="Tian M."/>
            <person name="Pan X."/>
            <person name="Warren A."/>
            <person name="Jiang C."/>
            <person name="Yuan D."/>
            <person name="Miao W."/>
        </authorList>
    </citation>
    <scope>NUCLEOTIDE SEQUENCE [LARGE SCALE GENOMIC DNA]</scope>
    <source>
        <strain evidence="2">36N120E</strain>
    </source>
</reference>
<gene>
    <name evidence="2" type="ORF">PPERSA_11695</name>
</gene>
<name>A0A0V0R1N5_PSEPJ</name>
<feature type="region of interest" description="Disordered" evidence="1">
    <location>
        <begin position="509"/>
        <end position="567"/>
    </location>
</feature>
<feature type="region of interest" description="Disordered" evidence="1">
    <location>
        <begin position="443"/>
        <end position="470"/>
    </location>
</feature>
<keyword evidence="3" id="KW-1185">Reference proteome</keyword>
<dbReference type="OMA" id="VANDYIN"/>
<feature type="compositionally biased region" description="Basic residues" evidence="1">
    <location>
        <begin position="167"/>
        <end position="178"/>
    </location>
</feature>
<protein>
    <submittedName>
        <fullName evidence="2">Uncharacterized protein</fullName>
    </submittedName>
</protein>
<sequence>MEHLPEELNFIREHAEGIRLDFIHLTEQILKKDMKSANKQLQDTLMNYFLENQVGSLLKKPMNQNSKRAIRLHIEKELPETGTKYINLLNAFEKNLKQYEVANDYINLLKDIIVTPNNNEKSQDQWKALVRKRILAILLTVHWFVKNKEFNDFFQLWDEVYPNNPLPKRKPKQTRKKRNPDEKKKNLKIEEQSIPKIQNEDEEEDDEYDEDDHTQTQKQSSQSHLIKQEQQQQHQNYLDQYGNMNNLYNQQNFQNMQQQQIQQQIAAQQHSQPFINLKLLPMASQQFGQGQYNGGDESYRAQQGQYNLDANTQYILKNGLGAESPMNILSPNPRDRQQQQQYSQNNSPLNMNSSQLGMQYGQSNFSNVMNNYNYQNEFTPKLNNDKDQASYYQQMQMNYLMSTGQMTPFSNRGNTNFMNQDGNENKNFNQNNNIIAEENQESVNGENQNNNNDLYKLNGNTPLNFNQGQNGANFSQYLQIQKNNSSYAQSPQNNNNQLSHFASFVKNLNQNSRNDNDSQNKQNNEGNKNKSQMDQNGIPLDNSNNANNNNNGNLNNNQKNQNTGNNNNQHLRKKVILLQQTSQNQQELSPLNSPGMNYGHSPGLMGKFPQSQFFQYSQQQKMNQQGQLINDEGNSHKMNQMKQVNFFKQNSYSLENTPQNILTQQFMNNNQNNNNGNDIKFDFDVANSPNNLLFQKIWENQALSRNGSQEMNGYNFENDKSPFNQGQFFGGFHNMLNHQQSQINQQQFNLTQQQSQVLQHQQSQQPQFQQQQNQQLIQQQQNNNNTNFNNNQIVQNNNIQNNNQTITNNNNNGNQMEMEEQQQNQQEIQASSQ</sequence>
<evidence type="ECO:0000256" key="1">
    <source>
        <dbReference type="SAM" id="MobiDB-lite"/>
    </source>
</evidence>
<organism evidence="2 3">
    <name type="scientific">Pseudocohnilembus persalinus</name>
    <name type="common">Ciliate</name>
    <dbReference type="NCBI Taxonomy" id="266149"/>
    <lineage>
        <taxon>Eukaryota</taxon>
        <taxon>Sar</taxon>
        <taxon>Alveolata</taxon>
        <taxon>Ciliophora</taxon>
        <taxon>Intramacronucleata</taxon>
        <taxon>Oligohymenophorea</taxon>
        <taxon>Scuticociliatia</taxon>
        <taxon>Philasterida</taxon>
        <taxon>Pseudocohnilembidae</taxon>
        <taxon>Pseudocohnilembus</taxon>
    </lineage>
</organism>
<dbReference type="AlphaFoldDB" id="A0A0V0R1N5"/>
<dbReference type="InParanoid" id="A0A0V0R1N5"/>
<feature type="compositionally biased region" description="Acidic residues" evidence="1">
    <location>
        <begin position="200"/>
        <end position="212"/>
    </location>
</feature>
<feature type="compositionally biased region" description="Low complexity" evidence="1">
    <location>
        <begin position="542"/>
        <end position="567"/>
    </location>
</feature>
<feature type="compositionally biased region" description="Low complexity" evidence="1">
    <location>
        <begin position="338"/>
        <end position="348"/>
    </location>
</feature>
<evidence type="ECO:0000313" key="2">
    <source>
        <dbReference type="EMBL" id="KRX08218.1"/>
    </source>
</evidence>
<comment type="caution">
    <text evidence="2">The sequence shown here is derived from an EMBL/GenBank/DDBJ whole genome shotgun (WGS) entry which is preliminary data.</text>
</comment>
<dbReference type="EMBL" id="LDAU01000069">
    <property type="protein sequence ID" value="KRX08218.1"/>
    <property type="molecule type" value="Genomic_DNA"/>
</dbReference>
<dbReference type="Proteomes" id="UP000054937">
    <property type="component" value="Unassembled WGS sequence"/>
</dbReference>
<dbReference type="OrthoDB" id="10673735at2759"/>